<dbReference type="KEGG" id="nps:KRR39_12480"/>
<gene>
    <name evidence="1" type="ORF">KRR39_12480</name>
</gene>
<accession>A0A975Y2H2</accession>
<dbReference type="AlphaFoldDB" id="A0A975Y2H2"/>
<dbReference type="EMBL" id="CP077062">
    <property type="protein sequence ID" value="QWZ10553.1"/>
    <property type="molecule type" value="Genomic_DNA"/>
</dbReference>
<evidence type="ECO:0000313" key="2">
    <source>
        <dbReference type="Proteomes" id="UP000683575"/>
    </source>
</evidence>
<keyword evidence="2" id="KW-1185">Reference proteome</keyword>
<evidence type="ECO:0000313" key="1">
    <source>
        <dbReference type="EMBL" id="QWZ10553.1"/>
    </source>
</evidence>
<protein>
    <submittedName>
        <fullName evidence="1">DUF1365 domain-containing protein</fullName>
    </submittedName>
</protein>
<reference evidence="1" key="1">
    <citation type="submission" date="2021-06" db="EMBL/GenBank/DDBJ databases">
        <title>Complete genome sequence of Nocardioides sp. G188.</title>
        <authorList>
            <person name="Im W.-T."/>
        </authorList>
    </citation>
    <scope>NUCLEOTIDE SEQUENCE</scope>
    <source>
        <strain evidence="1">G188</strain>
    </source>
</reference>
<sequence>MVSAATTPARTPSYVHARVSHRRTRPFTYEFGHRTSMWLVDVQDAGAAFPRWLRPFASIRSEDHFAADDARPLAVKVRGYLDAQELDWSADRVLMLANARSLGYVFDPLTTYFCFAADGRLEGVLAEVHNTYGERHCYPLHVTERAGATVDKEFYVSPFFAVEGRYDIRTRLTGDTVAVGISLTQGEETVFTASVSGDLQPATRSRVLRAVARYPIPSQRVSALIRWHGVRLWLRRLPVVPRRPHQAPKGMA</sequence>
<dbReference type="PANTHER" id="PTHR33973:SF4">
    <property type="entry name" value="OS07G0153300 PROTEIN"/>
    <property type="match status" value="1"/>
</dbReference>
<dbReference type="Pfam" id="PF07103">
    <property type="entry name" value="DUF1365"/>
    <property type="match status" value="1"/>
</dbReference>
<dbReference type="PANTHER" id="PTHR33973">
    <property type="entry name" value="OS07G0153300 PROTEIN"/>
    <property type="match status" value="1"/>
</dbReference>
<dbReference type="InterPro" id="IPR010775">
    <property type="entry name" value="DUF1365"/>
</dbReference>
<dbReference type="Proteomes" id="UP000683575">
    <property type="component" value="Chromosome"/>
</dbReference>
<organism evidence="1 2">
    <name type="scientific">Nocardioides panacis</name>
    <dbReference type="NCBI Taxonomy" id="2849501"/>
    <lineage>
        <taxon>Bacteria</taxon>
        <taxon>Bacillati</taxon>
        <taxon>Actinomycetota</taxon>
        <taxon>Actinomycetes</taxon>
        <taxon>Propionibacteriales</taxon>
        <taxon>Nocardioidaceae</taxon>
        <taxon>Nocardioides</taxon>
    </lineage>
</organism>
<proteinExistence type="predicted"/>
<name>A0A975Y2H2_9ACTN</name>